<reference evidence="1" key="2">
    <citation type="journal article" date="2023" name="Int. J. Mol. Sci.">
        <title>De Novo Assembly and Annotation of 11 Diverse Shrub Willow (Salix) Genomes Reveals Novel Gene Organization in Sex-Linked Regions.</title>
        <authorList>
            <person name="Hyden B."/>
            <person name="Feng K."/>
            <person name="Yates T.B."/>
            <person name="Jawdy S."/>
            <person name="Cereghino C."/>
            <person name="Smart L.B."/>
            <person name="Muchero W."/>
        </authorList>
    </citation>
    <scope>NUCLEOTIDE SEQUENCE</scope>
    <source>
        <tissue evidence="1">Shoot tip</tissue>
    </source>
</reference>
<dbReference type="AlphaFoldDB" id="A0A9Q0WNW9"/>
<gene>
    <name evidence="1" type="ORF">OIU79_020899</name>
</gene>
<dbReference type="GO" id="GO:0016301">
    <property type="term" value="F:kinase activity"/>
    <property type="evidence" value="ECO:0007669"/>
    <property type="project" value="UniProtKB-KW"/>
</dbReference>
<dbReference type="OrthoDB" id="5966500at2759"/>
<keyword evidence="1" id="KW-0808">Transferase</keyword>
<evidence type="ECO:0000313" key="1">
    <source>
        <dbReference type="EMBL" id="KAJ6770148.1"/>
    </source>
</evidence>
<name>A0A9Q0WNW9_SALPP</name>
<keyword evidence="2" id="KW-1185">Reference proteome</keyword>
<accession>A0A9Q0WNW9</accession>
<organism evidence="1 2">
    <name type="scientific">Salix purpurea</name>
    <name type="common">Purple osier willow</name>
    <dbReference type="NCBI Taxonomy" id="77065"/>
    <lineage>
        <taxon>Eukaryota</taxon>
        <taxon>Viridiplantae</taxon>
        <taxon>Streptophyta</taxon>
        <taxon>Embryophyta</taxon>
        <taxon>Tracheophyta</taxon>
        <taxon>Spermatophyta</taxon>
        <taxon>Magnoliopsida</taxon>
        <taxon>eudicotyledons</taxon>
        <taxon>Gunneridae</taxon>
        <taxon>Pentapetalae</taxon>
        <taxon>rosids</taxon>
        <taxon>fabids</taxon>
        <taxon>Malpighiales</taxon>
        <taxon>Salicaceae</taxon>
        <taxon>Saliceae</taxon>
        <taxon>Salix</taxon>
    </lineage>
</organism>
<protein>
    <submittedName>
        <fullName evidence="1">TYROSINE KINASE FAMILY PROTEIN</fullName>
    </submittedName>
</protein>
<dbReference type="EMBL" id="JAPFFK010000003">
    <property type="protein sequence ID" value="KAJ6770148.1"/>
    <property type="molecule type" value="Genomic_DNA"/>
</dbReference>
<dbReference type="Proteomes" id="UP001151532">
    <property type="component" value="Chromosome 11"/>
</dbReference>
<keyword evidence="1" id="KW-0418">Kinase</keyword>
<comment type="caution">
    <text evidence="1">The sequence shown here is derived from an EMBL/GenBank/DDBJ whole genome shotgun (WGS) entry which is preliminary data.</text>
</comment>
<evidence type="ECO:0000313" key="2">
    <source>
        <dbReference type="Proteomes" id="UP001151532"/>
    </source>
</evidence>
<reference evidence="1" key="1">
    <citation type="submission" date="2022-11" db="EMBL/GenBank/DDBJ databases">
        <authorList>
            <person name="Hyden B.L."/>
            <person name="Feng K."/>
            <person name="Yates T."/>
            <person name="Jawdy S."/>
            <person name="Smart L.B."/>
            <person name="Muchero W."/>
        </authorList>
    </citation>
    <scope>NUCLEOTIDE SEQUENCE</scope>
    <source>
        <tissue evidence="1">Shoot tip</tissue>
    </source>
</reference>
<sequence length="91" mass="10354">MYVVPLGLCIVFLSVLAYFVSKKFSDSAKEREILKFLAHSPQRSTPPPVPQEDLKPRERSLGLVFFVEKKERFGLDELFEATADLHSQTPS</sequence>
<proteinExistence type="predicted"/>